<evidence type="ECO:0000256" key="2">
    <source>
        <dbReference type="ARBA" id="ARBA00004174"/>
    </source>
</evidence>
<feature type="transmembrane region" description="Helical" evidence="13">
    <location>
        <begin position="181"/>
        <end position="202"/>
    </location>
</feature>
<dbReference type="GO" id="GO:0020037">
    <property type="term" value="F:heme binding"/>
    <property type="evidence" value="ECO:0007669"/>
    <property type="project" value="InterPro"/>
</dbReference>
<evidence type="ECO:0000256" key="12">
    <source>
        <dbReference type="ARBA" id="ARBA00023136"/>
    </source>
</evidence>
<dbReference type="InterPro" id="IPR001128">
    <property type="entry name" value="Cyt_P450"/>
</dbReference>
<evidence type="ECO:0000256" key="5">
    <source>
        <dbReference type="ARBA" id="ARBA00022617"/>
    </source>
</evidence>
<evidence type="ECO:0000313" key="14">
    <source>
        <dbReference type="EMBL" id="CAH2245837.1"/>
    </source>
</evidence>
<keyword evidence="15" id="KW-1185">Reference proteome</keyword>
<evidence type="ECO:0000256" key="8">
    <source>
        <dbReference type="ARBA" id="ARBA00022848"/>
    </source>
</evidence>
<dbReference type="GO" id="GO:0006805">
    <property type="term" value="P:xenobiotic metabolic process"/>
    <property type="evidence" value="ECO:0007669"/>
    <property type="project" value="TreeGrafter"/>
</dbReference>
<sequence length="1513" mass="171750">SPKVSVMSVMSVMSVYLVCVLLALAVLYLVHILKLWIQNIGKNLPPGPRALPLIGNLHMINLMRPSHSLMELSKQYGTIFRIQMGSVQMVVLSGYETVKSALVDNADDFAERPFVPIFEDINQGWGVPFSHGENWKEMRRFTLSTLRDFGMGRSTIEDKIVEEFGFLIKELELEKGKPTDLAIIINLAIGNIITSIVLGHRFDYKDPTLRRLMHLVNENMRLIGSPSVQRYNMFPLLRYLPGDHLKVKKNISELHSFLQKTFLQHLKELDRDDQRSFIDAFLVRQQEEEANPNSFYHEANLLSIIVTLFTAGTETTASTIRWAILFMTKYPDIQNRIRPESSIFLRNGPPSPRMHGSYRRHRLINQRIPSVYALSNDRRRSTNMLPLGLPQENCKGTNCNATPTQPHNEAKGTYIIPLLESVLYDKTQFDNPESFCPEHFLDSDGRFVKNSAFMPFSAGKRVCIGETLAKMELFLFFTSLMQSFSFHPAPGNSITEIKPAIGFTTPPSQVYGFGSWKWVSSARIMPVIVDHGCSGTTYSPCTENFATMLEESKKFLSNSVFYSMMEMSIPLMYMGHWINRGSLTDYIKNLGAWAFGECPPVPVTKAEESGDASIYRNVFMWVVLQNVFQIQTIYNTSRDFNCNSKNISEPFASEPFGILGYFISEFLIHFNAINIGKPFDCSVITNAAIANIIVSIALGHRMEYEDPMFMRLLSLTNDNVRLVASPMVSIYNLSPRFFNLFPGSHKTLVKNIGEIHAFIRKTFIEHMKELDANDQRSFIDAYLVQQKEEEMNPQTFFDDLNLISLVRNLFTAGMETTTTTIRWGLLLMVKHTEIQEKVQDEISRVIGTSPPRYDHRFKMPYTTAVIHEIQRFASIVPMNLPHETTKDVNFKGYFIPKGTHIIPLIYSVLRDKTQFAEPDKFNPNHFLDSRGDFVKKDAFMPFSAGRRVCAGENLAQMELFLFFTNLLQKFNFHLPPGVTDVNLTPEIGIVTPPAGGFFSSAGCATECVDHDELGRTVVCSITTPRWMSTKGNFPPGPTPLPLIGNLHILDLKRPYLTLMELSKDYGSVFSIQMGTTKMVVLTGYETVKDALVNHAEEFGERAALPIFKHLDNGKGTLKRTNRHGKPQPLSAPPLSGLIFSNGENWKVMRRYTITTLRDFGMGKSSIEENIVDECDKLIQQFQLFKGKPFDCSVIINAAVANIIVSLVLGHRMDYEDPTFLRLMSLTNDNVRLAGSPMISIYNLFPGIFSLFPGSHKSMVKNIEEICAFIRKTFIKHVKELDANDQRSFIDAYLVRQKEEEKNPQTFFDDLNLIGLVRNLFTAGMETTTTTIRWGLLLMVKHTEIQEKVQDEISSVIGSSPPRYDHRFKMPYTTAVIHEIQRFASIVPMNLPHETSKDVNFKGYFIPKGTYIVPLLYSVLRDKTQFAEPENFNPNNFLDSRGNFVKDAFMPFSAGRRVCAGENLAKMELFLFFTSLLQKFHFHLPPGITDVNLTPEVGVVTPPALYSICAISRV</sequence>
<organism evidence="14 15">
    <name type="scientific">Pelobates cultripes</name>
    <name type="common">Western spadefoot toad</name>
    <dbReference type="NCBI Taxonomy" id="61616"/>
    <lineage>
        <taxon>Eukaryota</taxon>
        <taxon>Metazoa</taxon>
        <taxon>Chordata</taxon>
        <taxon>Craniata</taxon>
        <taxon>Vertebrata</taxon>
        <taxon>Euteleostomi</taxon>
        <taxon>Amphibia</taxon>
        <taxon>Batrachia</taxon>
        <taxon>Anura</taxon>
        <taxon>Pelobatoidea</taxon>
        <taxon>Pelobatidae</taxon>
        <taxon>Pelobates</taxon>
    </lineage>
</organism>
<dbReference type="PROSITE" id="PS00086">
    <property type="entry name" value="CYTOCHROME_P450"/>
    <property type="match status" value="3"/>
</dbReference>
<keyword evidence="6" id="KW-0479">Metal-binding</keyword>
<evidence type="ECO:0000256" key="11">
    <source>
        <dbReference type="ARBA" id="ARBA00023033"/>
    </source>
</evidence>
<keyword evidence="5" id="KW-0349">Heme</keyword>
<dbReference type="PANTHER" id="PTHR24300">
    <property type="entry name" value="CYTOCHROME P450 508A4-RELATED"/>
    <property type="match status" value="1"/>
</dbReference>
<evidence type="ECO:0000256" key="6">
    <source>
        <dbReference type="ARBA" id="ARBA00022723"/>
    </source>
</evidence>
<keyword evidence="13" id="KW-1133">Transmembrane helix</keyword>
<dbReference type="PRINTS" id="PR00463">
    <property type="entry name" value="EP450I"/>
</dbReference>
<evidence type="ECO:0000256" key="10">
    <source>
        <dbReference type="ARBA" id="ARBA00023004"/>
    </source>
</evidence>
<keyword evidence="13" id="KW-0812">Transmembrane</keyword>
<keyword evidence="12 13" id="KW-0472">Membrane</keyword>
<proteinExistence type="inferred from homology"/>
<evidence type="ECO:0000313" key="15">
    <source>
        <dbReference type="Proteomes" id="UP001295444"/>
    </source>
</evidence>
<evidence type="ECO:0000256" key="13">
    <source>
        <dbReference type="SAM" id="Phobius"/>
    </source>
</evidence>
<dbReference type="GO" id="GO:0016712">
    <property type="term" value="F:oxidoreductase activity, acting on paired donors, with incorporation or reduction of molecular oxygen, reduced flavin or flavoprotein as one donor, and incorporation of one atom of oxygen"/>
    <property type="evidence" value="ECO:0007669"/>
    <property type="project" value="TreeGrafter"/>
</dbReference>
<dbReference type="GO" id="GO:0005506">
    <property type="term" value="F:iron ion binding"/>
    <property type="evidence" value="ECO:0007669"/>
    <property type="project" value="InterPro"/>
</dbReference>
<keyword evidence="8" id="KW-0492">Microsome</keyword>
<dbReference type="FunFam" id="1.10.630.10:FF:000238">
    <property type="entry name" value="Cytochrome P450 2A6"/>
    <property type="match status" value="1"/>
</dbReference>
<evidence type="ECO:0000256" key="9">
    <source>
        <dbReference type="ARBA" id="ARBA00023002"/>
    </source>
</evidence>
<comment type="cofactor">
    <cofactor evidence="1">
        <name>heme</name>
        <dbReference type="ChEBI" id="CHEBI:30413"/>
    </cofactor>
</comment>
<dbReference type="InterPro" id="IPR036396">
    <property type="entry name" value="Cyt_P450_sf"/>
</dbReference>
<keyword evidence="10" id="KW-0408">Iron</keyword>
<keyword evidence="9" id="KW-0560">Oxidoreductase</keyword>
<dbReference type="FunFam" id="1.10.630.10:FF:000010">
    <property type="entry name" value="cytochrome P450 2W1 isoform X2"/>
    <property type="match status" value="2"/>
</dbReference>
<evidence type="ECO:0000256" key="4">
    <source>
        <dbReference type="ARBA" id="ARBA00010617"/>
    </source>
</evidence>
<dbReference type="GO" id="GO:0046222">
    <property type="term" value="P:aflatoxin metabolic process"/>
    <property type="evidence" value="ECO:0007669"/>
    <property type="project" value="UniProtKB-ARBA"/>
</dbReference>
<feature type="non-terminal residue" evidence="14">
    <location>
        <position position="1"/>
    </location>
</feature>
<dbReference type="Pfam" id="PF00067">
    <property type="entry name" value="p450"/>
    <property type="match status" value="4"/>
</dbReference>
<protein>
    <submittedName>
        <fullName evidence="14">Cytochrome P450 2K6-like</fullName>
    </submittedName>
</protein>
<dbReference type="Gene3D" id="1.10.630.10">
    <property type="entry name" value="Cytochrome P450"/>
    <property type="match status" value="3"/>
</dbReference>
<evidence type="ECO:0000256" key="1">
    <source>
        <dbReference type="ARBA" id="ARBA00001971"/>
    </source>
</evidence>
<keyword evidence="7" id="KW-0256">Endoplasmic reticulum</keyword>
<dbReference type="InterPro" id="IPR017972">
    <property type="entry name" value="Cyt_P450_CS"/>
</dbReference>
<evidence type="ECO:0000256" key="7">
    <source>
        <dbReference type="ARBA" id="ARBA00022824"/>
    </source>
</evidence>
<accession>A0AAD1R9V6</accession>
<comment type="subcellular location">
    <subcellularLocation>
        <location evidence="3">Endoplasmic reticulum membrane</location>
        <topology evidence="3">Peripheral membrane protein</topology>
    </subcellularLocation>
    <subcellularLocation>
        <location evidence="2">Microsome membrane</location>
        <topology evidence="2">Peripheral membrane protein</topology>
    </subcellularLocation>
</comment>
<reference evidence="14" key="1">
    <citation type="submission" date="2022-03" db="EMBL/GenBank/DDBJ databases">
        <authorList>
            <person name="Alioto T."/>
            <person name="Alioto T."/>
            <person name="Gomez Garrido J."/>
        </authorList>
    </citation>
    <scope>NUCLEOTIDE SEQUENCE</scope>
</reference>
<comment type="similarity">
    <text evidence="4">Belongs to the cytochrome P450 family.</text>
</comment>
<name>A0AAD1R9V6_PELCU</name>
<dbReference type="InterPro" id="IPR002401">
    <property type="entry name" value="Cyt_P450_E_grp-I"/>
</dbReference>
<feature type="transmembrane region" description="Helical" evidence="13">
    <location>
        <begin position="6"/>
        <end position="30"/>
    </location>
</feature>
<dbReference type="InterPro" id="IPR050182">
    <property type="entry name" value="Cytochrome_P450_fam2"/>
</dbReference>
<evidence type="ECO:0000256" key="3">
    <source>
        <dbReference type="ARBA" id="ARBA00004406"/>
    </source>
</evidence>
<dbReference type="GO" id="GO:0005789">
    <property type="term" value="C:endoplasmic reticulum membrane"/>
    <property type="evidence" value="ECO:0007669"/>
    <property type="project" value="UniProtKB-SubCell"/>
</dbReference>
<dbReference type="PANTHER" id="PTHR24300:SF387">
    <property type="entry name" value="INACTIVE CYTOCHROME P450 2G1"/>
    <property type="match status" value="1"/>
</dbReference>
<keyword evidence="11" id="KW-0503">Monooxygenase</keyword>
<dbReference type="SUPFAM" id="SSF48264">
    <property type="entry name" value="Cytochrome P450"/>
    <property type="match status" value="3"/>
</dbReference>
<dbReference type="EMBL" id="OW240913">
    <property type="protein sequence ID" value="CAH2245837.1"/>
    <property type="molecule type" value="Genomic_DNA"/>
</dbReference>
<dbReference type="GO" id="GO:0006082">
    <property type="term" value="P:organic acid metabolic process"/>
    <property type="evidence" value="ECO:0007669"/>
    <property type="project" value="TreeGrafter"/>
</dbReference>
<gene>
    <name evidence="14" type="ORF">PECUL_23A011911</name>
</gene>
<dbReference type="PRINTS" id="PR00385">
    <property type="entry name" value="P450"/>
</dbReference>
<dbReference type="Proteomes" id="UP001295444">
    <property type="component" value="Chromosome 02"/>
</dbReference>